<name>A0ABD3M2F1_9STRA</name>
<protein>
    <recommendedName>
        <fullName evidence="8">Fe2OG dioxygenase domain-containing protein</fullName>
    </recommendedName>
</protein>
<keyword evidence="7" id="KW-0472">Membrane</keyword>
<dbReference type="InterPro" id="IPR002938">
    <property type="entry name" value="FAD-bd"/>
</dbReference>
<evidence type="ECO:0000256" key="4">
    <source>
        <dbReference type="ARBA" id="ARBA00023004"/>
    </source>
</evidence>
<feature type="binding site" evidence="5">
    <location>
        <position position="1137"/>
    </location>
    <ligand>
        <name>Fe cation</name>
        <dbReference type="ChEBI" id="CHEBI:24875"/>
        <note>catalytic</note>
    </ligand>
</feature>
<feature type="region of interest" description="Disordered" evidence="6">
    <location>
        <begin position="224"/>
        <end position="267"/>
    </location>
</feature>
<feature type="region of interest" description="Disordered" evidence="6">
    <location>
        <begin position="92"/>
        <end position="131"/>
    </location>
</feature>
<feature type="transmembrane region" description="Helical" evidence="7">
    <location>
        <begin position="33"/>
        <end position="56"/>
    </location>
</feature>
<evidence type="ECO:0000256" key="6">
    <source>
        <dbReference type="SAM" id="MobiDB-lite"/>
    </source>
</evidence>
<keyword evidence="4 5" id="KW-0408">Iron</keyword>
<evidence type="ECO:0000256" key="1">
    <source>
        <dbReference type="ARBA" id="ARBA00022723"/>
    </source>
</evidence>
<comment type="cofactor">
    <cofactor evidence="5">
        <name>Fe(2+)</name>
        <dbReference type="ChEBI" id="CHEBI:29033"/>
    </cofactor>
    <text evidence="5">Binds 1 Fe(2+) ion per subunit.</text>
</comment>
<organism evidence="9 10">
    <name type="scientific">Discostella pseudostelligera</name>
    <dbReference type="NCBI Taxonomy" id="259834"/>
    <lineage>
        <taxon>Eukaryota</taxon>
        <taxon>Sar</taxon>
        <taxon>Stramenopiles</taxon>
        <taxon>Ochrophyta</taxon>
        <taxon>Bacillariophyta</taxon>
        <taxon>Coscinodiscophyceae</taxon>
        <taxon>Thalassiosirophycidae</taxon>
        <taxon>Stephanodiscales</taxon>
        <taxon>Stephanodiscaceae</taxon>
        <taxon>Discostella</taxon>
    </lineage>
</organism>
<dbReference type="InterPro" id="IPR036188">
    <property type="entry name" value="FAD/NAD-bd_sf"/>
</dbReference>
<dbReference type="SUPFAM" id="SSF48403">
    <property type="entry name" value="Ankyrin repeat"/>
    <property type="match status" value="1"/>
</dbReference>
<proteinExistence type="predicted"/>
<dbReference type="Proteomes" id="UP001530293">
    <property type="component" value="Unassembled WGS sequence"/>
</dbReference>
<dbReference type="AlphaFoldDB" id="A0ABD3M2F1"/>
<dbReference type="SUPFAM" id="SSF51905">
    <property type="entry name" value="FAD/NAD(P)-binding domain"/>
    <property type="match status" value="1"/>
</dbReference>
<feature type="domain" description="Fe2OG dioxygenase" evidence="8">
    <location>
        <begin position="1114"/>
        <end position="1262"/>
    </location>
</feature>
<evidence type="ECO:0000256" key="5">
    <source>
        <dbReference type="PIRSR" id="PIRSR604574-2"/>
    </source>
</evidence>
<dbReference type="InterPro" id="IPR027450">
    <property type="entry name" value="AlkB-like"/>
</dbReference>
<reference evidence="9 10" key="1">
    <citation type="submission" date="2024-10" db="EMBL/GenBank/DDBJ databases">
        <title>Updated reference genomes for cyclostephanoid diatoms.</title>
        <authorList>
            <person name="Roberts W.R."/>
            <person name="Alverson A.J."/>
        </authorList>
    </citation>
    <scope>NUCLEOTIDE SEQUENCE [LARGE SCALE GENOMIC DNA]</scope>
    <source>
        <strain evidence="9 10">AJA232-27</strain>
    </source>
</reference>
<dbReference type="Gene3D" id="3.50.50.60">
    <property type="entry name" value="FAD/NAD(P)-binding domain"/>
    <property type="match status" value="1"/>
</dbReference>
<feature type="binding site" evidence="5">
    <location>
        <position position="1191"/>
    </location>
    <ligand>
        <name>Fe cation</name>
        <dbReference type="ChEBI" id="CHEBI:24875"/>
        <note>catalytic</note>
    </ligand>
</feature>
<feature type="compositionally biased region" description="Low complexity" evidence="6">
    <location>
        <begin position="1"/>
        <end position="13"/>
    </location>
</feature>
<keyword evidence="3" id="KW-0560">Oxidoreductase</keyword>
<keyword evidence="7" id="KW-1133">Transmembrane helix</keyword>
<dbReference type="EMBL" id="JALLBG020000237">
    <property type="protein sequence ID" value="KAL3758170.1"/>
    <property type="molecule type" value="Genomic_DNA"/>
</dbReference>
<dbReference type="InterPro" id="IPR002110">
    <property type="entry name" value="Ankyrin_rpt"/>
</dbReference>
<dbReference type="InterPro" id="IPR004574">
    <property type="entry name" value="Alkb"/>
</dbReference>
<feature type="binding site" evidence="5">
    <location>
        <position position="1135"/>
    </location>
    <ligand>
        <name>Fe cation</name>
        <dbReference type="ChEBI" id="CHEBI:24875"/>
        <note>catalytic</note>
    </ligand>
</feature>
<dbReference type="Gene3D" id="2.60.120.590">
    <property type="entry name" value="Alpha-ketoglutarate-dependent dioxygenase AlkB-like"/>
    <property type="match status" value="1"/>
</dbReference>
<accession>A0ABD3M2F1</accession>
<feature type="compositionally biased region" description="Low complexity" evidence="6">
    <location>
        <begin position="92"/>
        <end position="122"/>
    </location>
</feature>
<evidence type="ECO:0000259" key="8">
    <source>
        <dbReference type="PROSITE" id="PS51471"/>
    </source>
</evidence>
<comment type="caution">
    <text evidence="9">The sequence shown here is derived from an EMBL/GenBank/DDBJ whole genome shotgun (WGS) entry which is preliminary data.</text>
</comment>
<sequence>MKSNHQQQQQQQPQRRRQRTTPPSRRLLQNDDVHIGIVGGGLAGLSAALAILRSAISSTTAANSTSASSGSNQHHRSQHRVVKITIYERRCNPNSLSSSLPSATTNNSTTTSDSNHNNSSNAKDQDKGYGMTLTYDPEGPLAKLDILEEVAKRDCPSRCHYLFNADGEVRGYFGNAFYDNGWMHDHNDTSYRGGGGRSFGGQRGNMRIPRSELRNILLDKLMSESEATKSKNRKRNNEASATTTTTTTTTATTTSIPTTSGDYCNSNDDPESDANFVAVDVEILWSKRLLSYVDRPMMEKLEKIHVEKRGHGDDGSGNNEKKKLEKLKNEYGNDEHHSPTVVDYDNHTTKHAVPLHELTQVSKEKQHQQHQQEQQPQRPVSLLFDDEKSSSSSSRFAEEQLDDATLPRNLGIFIILGISDHFHHLIDERGFYTLDGMHRLFIMPFQGSRLDDDYDIDDSENEKYDDVVNAATTSMTNNETELIQTSHYPCRLRNSRLRKRRKTMWQLSFPVSERSEAFRLSQLSQKEMQLEVLRRCGHWHTPVPDLIKETPLESIWGTSLLDRDPQSFINHRKNLEIHGRLPSRVVVLGDAAHSMSPFKGQGANQALADGPLLANWLSKAQVDSAVRGFMSEMSRRSGVKVRASREAAQELHSNDCWKWMVKQDKPSAGNEEENAADVVEATFHGVQTQLVPTLLRLLKEKKVGATLEGSSLDAPIWDIIRELNCADIQLKDSLTSRELSHLQSSALVSASNGDLRMLRQLSRQSPRVILYALNSESERSCLHLAAMQGHVDVCRWLLSEVNMDCSTLDADAKSAIELAIDAGHDELAHLLRRWASQLEEHSDVKRCITPGTILAESLTSTIQGVDHRDEEKSNCGASCDVGLHDAYRHVEQQLRGIRTSEQLRSLLRKNRDTLNHSRDKFHVVTHVLGCHLDVDDVKRDALCINELAAQGAVLLRKFIPREVDQLSLAALALRPLNLKLSNALGLLGAADIGSNNIISGPALEKRRMYKLGEGVKSSMSITADANIIVQTNFWPQMQNHSPDESRRKKQKMDSFPLHRLRYINLGEYNYNWSSRIYEKIQGAAALPDSLVSLAQRAYAIARKRTKEVRSVPVVFDMAICNIYHIQRSSDRLGGHKDNVESDLSLPLVTVSLGAPGIFLLGGMSREDVPTVILLQAGDCMVMSGSSRQYFHGVPTILSSELDDHGFDASAETYCVFPELSENGTLNANVVGNDRSIPSLDELRFAKAFLSTVRMNISTRQVV</sequence>
<dbReference type="PROSITE" id="PS51471">
    <property type="entry name" value="FE2OG_OXY"/>
    <property type="match status" value="1"/>
</dbReference>
<evidence type="ECO:0000313" key="10">
    <source>
        <dbReference type="Proteomes" id="UP001530293"/>
    </source>
</evidence>
<dbReference type="Pfam" id="PF13532">
    <property type="entry name" value="2OG-FeII_Oxy_2"/>
    <property type="match status" value="1"/>
</dbReference>
<gene>
    <name evidence="9" type="ORF">ACHAWU_004808</name>
</gene>
<keyword evidence="2" id="KW-0223">Dioxygenase</keyword>
<keyword evidence="1 5" id="KW-0479">Metal-binding</keyword>
<dbReference type="SUPFAM" id="SSF51197">
    <property type="entry name" value="Clavaminate synthase-like"/>
    <property type="match status" value="1"/>
</dbReference>
<evidence type="ECO:0000256" key="7">
    <source>
        <dbReference type="SAM" id="Phobius"/>
    </source>
</evidence>
<keyword evidence="10" id="KW-1185">Reference proteome</keyword>
<dbReference type="InterPro" id="IPR036770">
    <property type="entry name" value="Ankyrin_rpt-contain_sf"/>
</dbReference>
<dbReference type="PANTHER" id="PTHR16557">
    <property type="entry name" value="ALKYLATED DNA REPAIR PROTEIN ALKB-RELATED"/>
    <property type="match status" value="1"/>
</dbReference>
<dbReference type="InterPro" id="IPR037151">
    <property type="entry name" value="AlkB-like_sf"/>
</dbReference>
<evidence type="ECO:0000256" key="3">
    <source>
        <dbReference type="ARBA" id="ARBA00023002"/>
    </source>
</evidence>
<dbReference type="GO" id="GO:0046872">
    <property type="term" value="F:metal ion binding"/>
    <property type="evidence" value="ECO:0007669"/>
    <property type="project" value="UniProtKB-KW"/>
</dbReference>
<keyword evidence="7" id="KW-0812">Transmembrane</keyword>
<evidence type="ECO:0000313" key="9">
    <source>
        <dbReference type="EMBL" id="KAL3758170.1"/>
    </source>
</evidence>
<dbReference type="GO" id="GO:0051213">
    <property type="term" value="F:dioxygenase activity"/>
    <property type="evidence" value="ECO:0007669"/>
    <property type="project" value="UniProtKB-KW"/>
</dbReference>
<feature type="compositionally biased region" description="Low complexity" evidence="6">
    <location>
        <begin position="239"/>
        <end position="260"/>
    </location>
</feature>
<dbReference type="Pfam" id="PF01494">
    <property type="entry name" value="FAD_binding_3"/>
    <property type="match status" value="1"/>
</dbReference>
<dbReference type="PANTHER" id="PTHR16557:SF11">
    <property type="entry name" value="ALPHA-KETOGLUTARATE-DEPENDENT DIOXYGENASE ALKB"/>
    <property type="match status" value="1"/>
</dbReference>
<evidence type="ECO:0000256" key="2">
    <source>
        <dbReference type="ARBA" id="ARBA00022964"/>
    </source>
</evidence>
<dbReference type="InterPro" id="IPR005123">
    <property type="entry name" value="Oxoglu/Fe-dep_dioxygenase_dom"/>
</dbReference>
<feature type="region of interest" description="Disordered" evidence="6">
    <location>
        <begin position="1"/>
        <end position="32"/>
    </location>
</feature>
<dbReference type="Gene3D" id="1.25.40.20">
    <property type="entry name" value="Ankyrin repeat-containing domain"/>
    <property type="match status" value="1"/>
</dbReference>
<feature type="region of interest" description="Disordered" evidence="6">
    <location>
        <begin position="361"/>
        <end position="400"/>
    </location>
</feature>
<feature type="compositionally biased region" description="Low complexity" evidence="6">
    <location>
        <begin position="369"/>
        <end position="381"/>
    </location>
</feature>
<dbReference type="Pfam" id="PF12796">
    <property type="entry name" value="Ank_2"/>
    <property type="match status" value="1"/>
</dbReference>